<dbReference type="Proteomes" id="UP000260759">
    <property type="component" value="Unassembled WGS sequence"/>
</dbReference>
<dbReference type="Pfam" id="PF04313">
    <property type="entry name" value="HSDR_N"/>
    <property type="match status" value="1"/>
</dbReference>
<proteinExistence type="predicted"/>
<keyword evidence="2" id="KW-0255">Endonuclease</keyword>
<dbReference type="SMART" id="SM00487">
    <property type="entry name" value="DEXDc"/>
    <property type="match status" value="1"/>
</dbReference>
<dbReference type="PANTHER" id="PTHR42927:SF1">
    <property type="entry name" value="HELICASE SUPERFAMILY 1 AND 2 DOMAIN-CONTAINING PROTEIN"/>
    <property type="match status" value="1"/>
</dbReference>
<evidence type="ECO:0000313" key="2">
    <source>
        <dbReference type="EMBL" id="RGN90304.1"/>
    </source>
</evidence>
<protein>
    <submittedName>
        <fullName evidence="2">Type I restriction endonuclease subunit R</fullName>
    </submittedName>
</protein>
<organism evidence="2 3">
    <name type="scientific">Bacteroides uniformis</name>
    <dbReference type="NCBI Taxonomy" id="820"/>
    <lineage>
        <taxon>Bacteria</taxon>
        <taxon>Pseudomonadati</taxon>
        <taxon>Bacteroidota</taxon>
        <taxon>Bacteroidia</taxon>
        <taxon>Bacteroidales</taxon>
        <taxon>Bacteroidaceae</taxon>
        <taxon>Bacteroides</taxon>
    </lineage>
</organism>
<accession>A0A3E5EP35</accession>
<dbReference type="InterPro" id="IPR007409">
    <property type="entry name" value="Restrct_endonuc_type1_HsdR_N"/>
</dbReference>
<dbReference type="GO" id="GO:0009035">
    <property type="term" value="F:type I site-specific deoxyribonuclease activity"/>
    <property type="evidence" value="ECO:0007669"/>
    <property type="project" value="UniProtKB-EC"/>
</dbReference>
<evidence type="ECO:0000259" key="1">
    <source>
        <dbReference type="SMART" id="SM00487"/>
    </source>
</evidence>
<comment type="caution">
    <text evidence="2">The sequence shown here is derived from an EMBL/GenBank/DDBJ whole genome shotgun (WGS) entry which is preliminary data.</text>
</comment>
<dbReference type="Gene3D" id="3.40.50.300">
    <property type="entry name" value="P-loop containing nucleotide triphosphate hydrolases"/>
    <property type="match status" value="2"/>
</dbReference>
<dbReference type="GO" id="GO:0009307">
    <property type="term" value="P:DNA restriction-modification system"/>
    <property type="evidence" value="ECO:0007669"/>
    <property type="project" value="UniProtKB-KW"/>
</dbReference>
<feature type="domain" description="Helicase ATP-binding" evidence="1">
    <location>
        <begin position="279"/>
        <end position="500"/>
    </location>
</feature>
<dbReference type="InterPro" id="IPR040980">
    <property type="entry name" value="SWI2_SNF2"/>
</dbReference>
<name>A0A3E5EP35_BACUN</name>
<dbReference type="GO" id="GO:0005524">
    <property type="term" value="F:ATP binding"/>
    <property type="evidence" value="ECO:0007669"/>
    <property type="project" value="UniProtKB-KW"/>
</dbReference>
<sequence>MPTDISEKGLETILVEYLRDKQGYEQGVSDDYKKQYGVDTERVKRFILSTQKEKAVSTGCFANDNEERKFFTRLSADLTKRGVSDVLRKGFRYISELFDMYYPLPSELNPTAKKYYEKNIFCVTRQLFYSANNTDSIDVMLSLNGLPIMTMELKNHYTDQTIENAIKQYQNDRNPKEDTSALLLMKKRCAVHFAVDDDLIMMCTELCGKSSWFLPFNKGVNGGAGNPANPTGIRTSYLWEDILGKHSLSDILENYAQVVKKKKRVKDKKTGKKKDVEKELVIWPRYHQLDAVRQMLDATRKGGVGQKFLIQHSAGSGKSNSITWLAYQLVGLLDGTTPLLDSVIVVTDRINLDSQIRDNINAFKRLKNIVEWADSSATLKDALKDGKKIIITIVHKFQYILETIGTDLKDKRFGIIIDEAHSSQNGSLSAKMNMGLSGNVATDGKDLEDKLNAIIEGRKMVKNANYYAFTATPKAKTLEMFGTPHTKSDGEIEHTPFHEYTMKQAIEEGFIMDVLKNYTTYASFYKIVKTVEDDPEFDKKQAQKKLRAWVERQPETIHQKAAIIVNHFHTMVINKGKMGGEARAMVVTSGILRAIDFYYEINRLLEERKSPYKAIVAFSGTKEYNGKQVTEADINGFPSKDIEDNMEEDPYRILVVANKFQTGYDQPLLHSMYVDKMLTDVMAVQTLSRLNRCHPKKIDTFVLDFANDEETIKAAFQKYYKTTILSRESDPNKLNDYISAIEEANIYTDDEVGTLNEKYWNGVSRQELDPIVNLAVDRFKALDENKQISCKSSIKGFLRTYPFIAAVTSYKSLEWEKLNTYFMLLVHKLPKLKDEDFTSGLIEAIDLDQMQVTKLGDAKIALENTDAEIEPIPMGKGKGGKSEPEMTKLSDILEQFNGINWQNIELAKQQLDELPNRIKGDEAFVNAAKNSNKATAQQQFNSSMLMVVANMLNENTEFCRQYLDNPDFMNFINERVFQNVYQQVNSAK</sequence>
<reference evidence="2 3" key="1">
    <citation type="submission" date="2018-08" db="EMBL/GenBank/DDBJ databases">
        <title>A genome reference for cultivated species of the human gut microbiota.</title>
        <authorList>
            <person name="Zou Y."/>
            <person name="Xue W."/>
            <person name="Luo G."/>
        </authorList>
    </citation>
    <scope>NUCLEOTIDE SEQUENCE [LARGE SCALE GENOMIC DNA]</scope>
    <source>
        <strain evidence="2 3">OM03-4</strain>
    </source>
</reference>
<dbReference type="SUPFAM" id="SSF52540">
    <property type="entry name" value="P-loop containing nucleoside triphosphate hydrolases"/>
    <property type="match status" value="1"/>
</dbReference>
<dbReference type="GO" id="GO:0003677">
    <property type="term" value="F:DNA binding"/>
    <property type="evidence" value="ECO:0007669"/>
    <property type="project" value="UniProtKB-KW"/>
</dbReference>
<dbReference type="Pfam" id="PF18766">
    <property type="entry name" value="SWI2_SNF2"/>
    <property type="match status" value="1"/>
</dbReference>
<dbReference type="PANTHER" id="PTHR42927">
    <property type="entry name" value="HELICASE SUPERFAMILY 1 AND 2 DOMAIN-CONTAINING PROTEIN"/>
    <property type="match status" value="1"/>
</dbReference>
<gene>
    <name evidence="2" type="ORF">DXB37_18475</name>
</gene>
<dbReference type="RefSeq" id="WP_117601419.1">
    <property type="nucleotide sequence ID" value="NZ_QSVA01000022.1"/>
</dbReference>
<dbReference type="EMBL" id="QSVA01000022">
    <property type="protein sequence ID" value="RGN90304.1"/>
    <property type="molecule type" value="Genomic_DNA"/>
</dbReference>
<dbReference type="AlphaFoldDB" id="A0A3E5EP35"/>
<dbReference type="Pfam" id="PF22679">
    <property type="entry name" value="T1R_D3-like"/>
    <property type="match status" value="1"/>
</dbReference>
<evidence type="ECO:0000313" key="3">
    <source>
        <dbReference type="Proteomes" id="UP000260759"/>
    </source>
</evidence>
<dbReference type="InterPro" id="IPR055180">
    <property type="entry name" value="HsdR_RecA-like_helicase_dom_2"/>
</dbReference>
<dbReference type="Gene3D" id="3.90.1570.50">
    <property type="match status" value="1"/>
</dbReference>
<keyword evidence="2" id="KW-0540">Nuclease</keyword>
<dbReference type="InterPro" id="IPR027417">
    <property type="entry name" value="P-loop_NTPase"/>
</dbReference>
<dbReference type="InterPro" id="IPR014001">
    <property type="entry name" value="Helicase_ATP-bd"/>
</dbReference>
<keyword evidence="2" id="KW-0378">Hydrolase</keyword>